<organism evidence="4 5">
    <name type="scientific">Streptomyces armeniacus</name>
    <dbReference type="NCBI Taxonomy" id="83291"/>
    <lineage>
        <taxon>Bacteria</taxon>
        <taxon>Bacillati</taxon>
        <taxon>Actinomycetota</taxon>
        <taxon>Actinomycetes</taxon>
        <taxon>Kitasatosporales</taxon>
        <taxon>Streptomycetaceae</taxon>
        <taxon>Streptomyces</taxon>
    </lineage>
</organism>
<evidence type="ECO:0008006" key="6">
    <source>
        <dbReference type="Google" id="ProtNLM"/>
    </source>
</evidence>
<reference evidence="4 5" key="1">
    <citation type="submission" date="2018-07" db="EMBL/GenBank/DDBJ databases">
        <title>Draft genome of the type strain Streptomyces armeniacus ATCC 15676.</title>
        <authorList>
            <person name="Labana P."/>
            <person name="Gosse J.T."/>
            <person name="Boddy C.N."/>
        </authorList>
    </citation>
    <scope>NUCLEOTIDE SEQUENCE [LARGE SCALE GENOMIC DNA]</scope>
    <source>
        <strain evidence="4 5">ATCC 15676</strain>
    </source>
</reference>
<evidence type="ECO:0000256" key="1">
    <source>
        <dbReference type="SAM" id="MobiDB-lite"/>
    </source>
</evidence>
<evidence type="ECO:0000313" key="4">
    <source>
        <dbReference type="EMBL" id="AXK36512.1"/>
    </source>
</evidence>
<feature type="region of interest" description="Disordered" evidence="1">
    <location>
        <begin position="241"/>
        <end position="260"/>
    </location>
</feature>
<proteinExistence type="predicted"/>
<keyword evidence="3" id="KW-0732">Signal</keyword>
<dbReference type="Proteomes" id="UP000254425">
    <property type="component" value="Chromosome"/>
</dbReference>
<feature type="chain" id="PRO_5016906606" description="LPXTG cell wall anchor domain-containing protein" evidence="3">
    <location>
        <begin position="27"/>
        <end position="260"/>
    </location>
</feature>
<feature type="signal peptide" evidence="3">
    <location>
        <begin position="1"/>
        <end position="26"/>
    </location>
</feature>
<keyword evidence="2" id="KW-0472">Membrane</keyword>
<sequence length="260" mass="26052">MRAPSPASALSAAAAVSLLLAPAAYATPQGDYGTVRIHDAASGEEVRPGGPEVCTFYLDGDGFDGSRRISWQIAERTESGGRGTVAETGTLVLDGDGHGRTGGLSLADGSYELIWNLGGERETTHTAPFAVDCDSRGGSGGTAPSSPAGPERDQPSEPSPGQGSDSSDSSDNPDDTGPGHGSEPGPGPEPEPETEPPASATAVPEPIPSEPSAPSPNGDSDLAQSGSGLPTGALATAAASLLGAGTYLVLRRRNTPGRRR</sequence>
<dbReference type="AlphaFoldDB" id="A0A345XXZ6"/>
<feature type="compositionally biased region" description="Low complexity" evidence="1">
    <location>
        <begin position="159"/>
        <end position="170"/>
    </location>
</feature>
<evidence type="ECO:0000256" key="3">
    <source>
        <dbReference type="SAM" id="SignalP"/>
    </source>
</evidence>
<feature type="transmembrane region" description="Helical" evidence="2">
    <location>
        <begin position="229"/>
        <end position="250"/>
    </location>
</feature>
<name>A0A345XXZ6_9ACTN</name>
<protein>
    <recommendedName>
        <fullName evidence="6">LPXTG cell wall anchor domain-containing protein</fullName>
    </recommendedName>
</protein>
<keyword evidence="5" id="KW-1185">Reference proteome</keyword>
<dbReference type="EMBL" id="CP031320">
    <property type="protein sequence ID" value="AXK36512.1"/>
    <property type="molecule type" value="Genomic_DNA"/>
</dbReference>
<keyword evidence="2" id="KW-1133">Transmembrane helix</keyword>
<feature type="region of interest" description="Disordered" evidence="1">
    <location>
        <begin position="129"/>
        <end position="231"/>
    </location>
</feature>
<dbReference type="RefSeq" id="WP_208883472.1">
    <property type="nucleotide sequence ID" value="NZ_CP031320.1"/>
</dbReference>
<feature type="compositionally biased region" description="Pro residues" evidence="1">
    <location>
        <begin position="205"/>
        <end position="214"/>
    </location>
</feature>
<evidence type="ECO:0000256" key="2">
    <source>
        <dbReference type="SAM" id="Phobius"/>
    </source>
</evidence>
<dbReference type="KEGG" id="sarm:DVA86_31990"/>
<feature type="compositionally biased region" description="Basic residues" evidence="1">
    <location>
        <begin position="250"/>
        <end position="260"/>
    </location>
</feature>
<gene>
    <name evidence="4" type="ORF">DVA86_31990</name>
</gene>
<evidence type="ECO:0000313" key="5">
    <source>
        <dbReference type="Proteomes" id="UP000254425"/>
    </source>
</evidence>
<keyword evidence="2" id="KW-0812">Transmembrane</keyword>
<accession>A0A345XXZ6</accession>